<evidence type="ECO:0000313" key="3">
    <source>
        <dbReference type="Proteomes" id="UP001501237"/>
    </source>
</evidence>
<evidence type="ECO:0000259" key="1">
    <source>
        <dbReference type="Pfam" id="PF06259"/>
    </source>
</evidence>
<comment type="caution">
    <text evidence="2">The sequence shown here is derived from an EMBL/GenBank/DDBJ whole genome shotgun (WGS) entry which is preliminary data.</text>
</comment>
<dbReference type="Proteomes" id="UP001501237">
    <property type="component" value="Unassembled WGS sequence"/>
</dbReference>
<reference evidence="3" key="1">
    <citation type="journal article" date="2019" name="Int. J. Syst. Evol. Microbiol.">
        <title>The Global Catalogue of Microorganisms (GCM) 10K type strain sequencing project: providing services to taxonomists for standard genome sequencing and annotation.</title>
        <authorList>
            <consortium name="The Broad Institute Genomics Platform"/>
            <consortium name="The Broad Institute Genome Sequencing Center for Infectious Disease"/>
            <person name="Wu L."/>
            <person name="Ma J."/>
        </authorList>
    </citation>
    <scope>NUCLEOTIDE SEQUENCE [LARGE SCALE GENOMIC DNA]</scope>
    <source>
        <strain evidence="3">JCM 9377</strain>
    </source>
</reference>
<proteinExistence type="predicted"/>
<protein>
    <recommendedName>
        <fullName evidence="1">DUF1023 domain-containing protein</fullName>
    </recommendedName>
</protein>
<dbReference type="InterPro" id="IPR010427">
    <property type="entry name" value="DUF1023"/>
</dbReference>
<keyword evidence="3" id="KW-1185">Reference proteome</keyword>
<name>A0ABP6QHU2_9ACTN</name>
<organism evidence="2 3">
    <name type="scientific">Actinocorallia longicatena</name>
    <dbReference type="NCBI Taxonomy" id="111803"/>
    <lineage>
        <taxon>Bacteria</taxon>
        <taxon>Bacillati</taxon>
        <taxon>Actinomycetota</taxon>
        <taxon>Actinomycetes</taxon>
        <taxon>Streptosporangiales</taxon>
        <taxon>Thermomonosporaceae</taxon>
        <taxon>Actinocorallia</taxon>
    </lineage>
</organism>
<evidence type="ECO:0000313" key="2">
    <source>
        <dbReference type="EMBL" id="GAA3231900.1"/>
    </source>
</evidence>
<feature type="domain" description="DUF1023" evidence="1">
    <location>
        <begin position="9"/>
        <end position="170"/>
    </location>
</feature>
<dbReference type="EMBL" id="BAAAUV010000022">
    <property type="protein sequence ID" value="GAA3231900.1"/>
    <property type="molecule type" value="Genomic_DNA"/>
</dbReference>
<gene>
    <name evidence="2" type="ORF">GCM10010468_63340</name>
</gene>
<dbReference type="Pfam" id="PF06259">
    <property type="entry name" value="Abhydrolase_8"/>
    <property type="match status" value="1"/>
</dbReference>
<sequence>MDGTAGPDGRVVLAIGDPDKAEHTGVYVPGTTAELDKVGGDIERVVNLWTRAGRHSAGPVSTIVWIGYDAPDAIVADAPRNFYAEEGAPRLRGFVDGLRVAHGAGQGSLAAFGHSYGSVVVGEAAKGGGLHVDDIVVAGSPGMHVARAGDLGIGSDHVWAQAANGDPVPELGRPGHGRSLAESWLGGSKRVPSDPEFGGRILSTDTHGHSDYWNPDTKSLDNQARVLTQTYADADETNDPEILPRLKYFKN</sequence>
<accession>A0ABP6QHU2</accession>